<dbReference type="Pfam" id="PF08378">
    <property type="entry name" value="NERD"/>
    <property type="match status" value="1"/>
</dbReference>
<evidence type="ECO:0000259" key="1">
    <source>
        <dbReference type="PROSITE" id="PS50965"/>
    </source>
</evidence>
<dbReference type="InterPro" id="IPR011528">
    <property type="entry name" value="NERD"/>
</dbReference>
<proteinExistence type="predicted"/>
<dbReference type="PROSITE" id="PS50965">
    <property type="entry name" value="NERD"/>
    <property type="match status" value="1"/>
</dbReference>
<organism evidence="2 3">
    <name type="scientific">Flavobacterium endoglycinae</name>
    <dbReference type="NCBI Taxonomy" id="2816357"/>
    <lineage>
        <taxon>Bacteria</taxon>
        <taxon>Pseudomonadati</taxon>
        <taxon>Bacteroidota</taxon>
        <taxon>Flavobacteriia</taxon>
        <taxon>Flavobacteriales</taxon>
        <taxon>Flavobacteriaceae</taxon>
        <taxon>Flavobacterium</taxon>
    </lineage>
</organism>
<dbReference type="EMBL" id="CP071448">
    <property type="protein sequence ID" value="QSW90410.1"/>
    <property type="molecule type" value="Genomic_DNA"/>
</dbReference>
<reference evidence="2 3" key="1">
    <citation type="submission" date="2021-03" db="EMBL/GenBank/DDBJ databases">
        <title>Flavobacterium kribbensis sp. nov, an endophytic bacteria, isolated from soybean.</title>
        <authorList>
            <person name="Lee J."/>
            <person name="Seo J."/>
        </authorList>
    </citation>
    <scope>NUCLEOTIDE SEQUENCE [LARGE SCALE GENOMIC DNA]</scope>
    <source>
        <strain evidence="2 3">BB8</strain>
    </source>
</reference>
<dbReference type="Proteomes" id="UP000663440">
    <property type="component" value="Chromosome"/>
</dbReference>
<name>A0ABX7QH47_9FLAO</name>
<protein>
    <submittedName>
        <fullName evidence="2">NERD domain-containing protein</fullName>
    </submittedName>
</protein>
<evidence type="ECO:0000313" key="2">
    <source>
        <dbReference type="EMBL" id="QSW90410.1"/>
    </source>
</evidence>
<evidence type="ECO:0000313" key="3">
    <source>
        <dbReference type="Proteomes" id="UP000663440"/>
    </source>
</evidence>
<keyword evidence="3" id="KW-1185">Reference proteome</keyword>
<gene>
    <name evidence="2" type="ORF">J0383_06260</name>
</gene>
<feature type="domain" description="NERD" evidence="1">
    <location>
        <begin position="24"/>
        <end position="81"/>
    </location>
</feature>
<sequence length="81" mass="9148">MNLILLIVIFSLILIFGFYKSKIKGIIGEKTVSSILHFLDKSEYKIINNVVLKTGEVTTQIDHVIISSFGIFVIETKNYKG</sequence>
<accession>A0ABX7QH47</accession>